<dbReference type="AlphaFoldDB" id="A0ABD3KI50"/>
<dbReference type="EMBL" id="JBJKBG010000005">
    <property type="protein sequence ID" value="KAL3739318.1"/>
    <property type="molecule type" value="Genomic_DNA"/>
</dbReference>
<comment type="caution">
    <text evidence="1">The sequence shown here is derived from an EMBL/GenBank/DDBJ whole genome shotgun (WGS) entry which is preliminary data.</text>
</comment>
<keyword evidence="2" id="KW-1185">Reference proteome</keyword>
<dbReference type="Gene3D" id="1.10.8.60">
    <property type="match status" value="1"/>
</dbReference>
<evidence type="ECO:0000313" key="2">
    <source>
        <dbReference type="Proteomes" id="UP001634007"/>
    </source>
</evidence>
<organism evidence="1 2">
    <name type="scientific">Eucalyptus globulus</name>
    <name type="common">Tasmanian blue gum</name>
    <dbReference type="NCBI Taxonomy" id="34317"/>
    <lineage>
        <taxon>Eukaryota</taxon>
        <taxon>Viridiplantae</taxon>
        <taxon>Streptophyta</taxon>
        <taxon>Embryophyta</taxon>
        <taxon>Tracheophyta</taxon>
        <taxon>Spermatophyta</taxon>
        <taxon>Magnoliopsida</taxon>
        <taxon>eudicotyledons</taxon>
        <taxon>Gunneridae</taxon>
        <taxon>Pentapetalae</taxon>
        <taxon>rosids</taxon>
        <taxon>malvids</taxon>
        <taxon>Myrtales</taxon>
        <taxon>Myrtaceae</taxon>
        <taxon>Myrtoideae</taxon>
        <taxon>Eucalypteae</taxon>
        <taxon>Eucalyptus</taxon>
    </lineage>
</organism>
<proteinExistence type="predicted"/>
<reference evidence="1 2" key="1">
    <citation type="submission" date="2024-11" db="EMBL/GenBank/DDBJ databases">
        <title>Chromosome-level genome assembly of Eucalyptus globulus Labill. provides insights into its genome evolution.</title>
        <authorList>
            <person name="Li X."/>
        </authorList>
    </citation>
    <scope>NUCLEOTIDE SEQUENCE [LARGE SCALE GENOMIC DNA]</scope>
    <source>
        <strain evidence="1">CL2024</strain>
        <tissue evidence="1">Fresh tender leaves</tissue>
    </source>
</reference>
<name>A0ABD3KI50_EUCGL</name>
<feature type="non-terminal residue" evidence="1">
    <location>
        <position position="1"/>
    </location>
</feature>
<protein>
    <submittedName>
        <fullName evidence="1">Uncharacterized protein</fullName>
    </submittedName>
</protein>
<gene>
    <name evidence="1" type="ORF">ACJRO7_020690</name>
</gene>
<sequence>LPLASDMYLDAIAHTTKGFTKVDLQDLFLDAQPQAIHDLIDSSEGDQHGKKPIITDSLLKFVASKARPLVSDVKKRRLRRNSFHSSNSIIYPHNKNCASPIRISTTDSDSGLSCIYWS</sequence>
<accession>A0ABD3KI50</accession>
<evidence type="ECO:0000313" key="1">
    <source>
        <dbReference type="EMBL" id="KAL3739318.1"/>
    </source>
</evidence>
<dbReference type="Proteomes" id="UP001634007">
    <property type="component" value="Unassembled WGS sequence"/>
</dbReference>